<gene>
    <name evidence="9" type="primary">leuS</name>
    <name evidence="15" type="ORF">GB883_07020</name>
</gene>
<dbReference type="Pfam" id="PF13603">
    <property type="entry name" value="tRNA-synt_1_2"/>
    <property type="match status" value="1"/>
</dbReference>
<evidence type="ECO:0000256" key="8">
    <source>
        <dbReference type="ARBA" id="ARBA00047469"/>
    </source>
</evidence>
<evidence type="ECO:0000256" key="1">
    <source>
        <dbReference type="ARBA" id="ARBA00005594"/>
    </source>
</evidence>
<dbReference type="EMBL" id="WHJE01000022">
    <property type="protein sequence ID" value="KAE8764794.1"/>
    <property type="molecule type" value="Genomic_DNA"/>
</dbReference>
<evidence type="ECO:0000259" key="13">
    <source>
        <dbReference type="Pfam" id="PF09334"/>
    </source>
</evidence>
<keyword evidence="2 9" id="KW-0963">Cytoplasm</keyword>
<dbReference type="PANTHER" id="PTHR43740:SF2">
    <property type="entry name" value="LEUCINE--TRNA LIGASE, MITOCHONDRIAL"/>
    <property type="match status" value="1"/>
</dbReference>
<evidence type="ECO:0000313" key="16">
    <source>
        <dbReference type="Proteomes" id="UP000451860"/>
    </source>
</evidence>
<evidence type="ECO:0000256" key="10">
    <source>
        <dbReference type="RuleBase" id="RU363039"/>
    </source>
</evidence>
<accession>A0A7J5URN9</accession>
<dbReference type="InterPro" id="IPR013155">
    <property type="entry name" value="M/V/L/I-tRNA-synth_anticd-bd"/>
</dbReference>
<dbReference type="InterPro" id="IPR009008">
    <property type="entry name" value="Val/Leu/Ile-tRNA-synth_edit"/>
</dbReference>
<organism evidence="15 16">
    <name type="scientific">Georgenia thermotolerans</name>
    <dbReference type="NCBI Taxonomy" id="527326"/>
    <lineage>
        <taxon>Bacteria</taxon>
        <taxon>Bacillati</taxon>
        <taxon>Actinomycetota</taxon>
        <taxon>Actinomycetes</taxon>
        <taxon>Micrococcales</taxon>
        <taxon>Bogoriellaceae</taxon>
        <taxon>Georgenia</taxon>
    </lineage>
</organism>
<dbReference type="FunFam" id="3.40.50.620:FF:000060">
    <property type="entry name" value="Leucine--tRNA ligase"/>
    <property type="match status" value="1"/>
</dbReference>
<dbReference type="GO" id="GO:0002161">
    <property type="term" value="F:aminoacyl-tRNA deacylase activity"/>
    <property type="evidence" value="ECO:0007669"/>
    <property type="project" value="InterPro"/>
</dbReference>
<feature type="domain" description="Methionyl/Leucyl tRNA synthetase" evidence="13">
    <location>
        <begin position="71"/>
        <end position="174"/>
    </location>
</feature>
<dbReference type="Gene3D" id="1.10.730.10">
    <property type="entry name" value="Isoleucyl-tRNA Synthetase, Domain 1"/>
    <property type="match status" value="1"/>
</dbReference>
<dbReference type="Pfam" id="PF08264">
    <property type="entry name" value="Anticodon_1"/>
    <property type="match status" value="1"/>
</dbReference>
<dbReference type="SUPFAM" id="SSF50677">
    <property type="entry name" value="ValRS/IleRS/LeuRS editing domain"/>
    <property type="match status" value="1"/>
</dbReference>
<feature type="region of interest" description="Disordered" evidence="11">
    <location>
        <begin position="568"/>
        <end position="587"/>
    </location>
</feature>
<dbReference type="GO" id="GO:0005524">
    <property type="term" value="F:ATP binding"/>
    <property type="evidence" value="ECO:0007669"/>
    <property type="project" value="UniProtKB-UniRule"/>
</dbReference>
<dbReference type="AlphaFoldDB" id="A0A7J5URN9"/>
<dbReference type="OrthoDB" id="9810365at2"/>
<evidence type="ECO:0000256" key="6">
    <source>
        <dbReference type="ARBA" id="ARBA00022917"/>
    </source>
</evidence>
<evidence type="ECO:0000313" key="15">
    <source>
        <dbReference type="EMBL" id="KAE8764794.1"/>
    </source>
</evidence>
<evidence type="ECO:0000259" key="12">
    <source>
        <dbReference type="Pfam" id="PF08264"/>
    </source>
</evidence>
<sequence length="987" mass="109194">MSTHDDATTTEERVTAQETGYRYTAALANEIERTWQERWEERGTFWADNPAGDLATGTEVPAEKFYLLDMFPYPSGKGLHVGHPLGYIATDVVGRYQRMKGKNVLHALGYDAFGLPAEQYAVQTGQHPRITTEENIANMRSQLRRLGLGHDSRRTFATTDPEFVRWTQWIFLQIFNSFYDADAERPDGGRGRARPIAELEAELAAGTRPTPDGRAWAELSADERRQVIDDQRLAYISEAPVNWCPGLGTVLANEEVTSEGRSERGNFPVFKRNLRQWMLRITAYADRLVDDLDTIDWPEKVRSMQRNWIGRSTGAHVDFVVDGVAEPLTVFTTRPDTLFGATFMVVSPEHPLINGTGDGDVVPSSWPEGTKEAWTGGAATPAEAVRAYQAAAAAKTDAERQDEGRTKTGVFTGLFATNPVNGSAVPVFTADYVLMGYGTGAIMAVPAEDERDYEFAQVYDLPVVRTVQPPEGFEGGAFTGEGPTINSANDEISLDGMGMEEAKTTITAWLEGKGVGRGATTYRLRDWLFSRQRYWGEPFPVVYDEQGRVHALPDSMLPVDLPEVPDYSPRTFDADDAESSPEPPLGRVPEWVEVELDLGDGVRTYHRDTNTMPNWAGSSWYELRYLDPHNDAALVDPENERYWMGPRPATTLPDGTAVPANVSGGADLYVGGVEHAVLHLLYARFWHKVLYDLGYISSSEPFHKLFNQGYIQAYAFADARGQYVPADEVEEVTDGAGSASGEPTYTWQGQEVFREYGKMGKSLKNIVTPDEMYASYGADTFRVYEMSMGPLDVSRPWETRAVVGSQRFLQRLWRNVVDEHTGETTVVDAPADLATRKLVARTVAEVETEMSAMRVNTAIARMIVLNNHLTSLAQVPREAVEPLVLMVAPVAPHIAEELWSRLGHPESLAKEPFPTADPALLVEDTVTCVVQVAGKVRDRLEVPASIGEDDLKAMALDSAAVQRTLGDKGVRTVIVRAPKLVNIVPAK</sequence>
<dbReference type="InterPro" id="IPR025709">
    <property type="entry name" value="Leu_tRNA-synth_edit"/>
</dbReference>
<dbReference type="InterPro" id="IPR015413">
    <property type="entry name" value="Methionyl/Leucyl_tRNA_Synth"/>
</dbReference>
<dbReference type="PROSITE" id="PS00178">
    <property type="entry name" value="AA_TRNA_LIGASE_I"/>
    <property type="match status" value="1"/>
</dbReference>
<dbReference type="InterPro" id="IPR001412">
    <property type="entry name" value="aa-tRNA-synth_I_CS"/>
</dbReference>
<keyword evidence="4 9" id="KW-0547">Nucleotide-binding</keyword>
<dbReference type="InterPro" id="IPR014729">
    <property type="entry name" value="Rossmann-like_a/b/a_fold"/>
</dbReference>
<dbReference type="FunFam" id="1.10.730.10:FF:000011">
    <property type="entry name" value="Leucine--tRNA ligase chloroplastic/mitochondrial"/>
    <property type="match status" value="1"/>
</dbReference>
<dbReference type="CDD" id="cd07958">
    <property type="entry name" value="Anticodon_Ia_Leu_BEm"/>
    <property type="match status" value="1"/>
</dbReference>
<keyword evidence="5 9" id="KW-0067">ATP-binding</keyword>
<keyword evidence="3 9" id="KW-0436">Ligase</keyword>
<evidence type="ECO:0000256" key="5">
    <source>
        <dbReference type="ARBA" id="ARBA00022840"/>
    </source>
</evidence>
<evidence type="ECO:0000256" key="7">
    <source>
        <dbReference type="ARBA" id="ARBA00023146"/>
    </source>
</evidence>
<keyword evidence="6 9" id="KW-0648">Protein biosynthesis</keyword>
<dbReference type="EC" id="6.1.1.4" evidence="9"/>
<feature type="domain" description="Methionyl/Valyl/Leucyl/Isoleucyl-tRNA synthetase anticodon-binding" evidence="12">
    <location>
        <begin position="839"/>
        <end position="945"/>
    </location>
</feature>
<comment type="caution">
    <text evidence="15">The sequence shown here is derived from an EMBL/GenBank/DDBJ whole genome shotgun (WGS) entry which is preliminary data.</text>
</comment>
<feature type="short sequence motif" description="'KMSKS' region" evidence="9">
    <location>
        <begin position="758"/>
        <end position="762"/>
    </location>
</feature>
<evidence type="ECO:0000256" key="11">
    <source>
        <dbReference type="SAM" id="MobiDB-lite"/>
    </source>
</evidence>
<evidence type="ECO:0000256" key="2">
    <source>
        <dbReference type="ARBA" id="ARBA00022490"/>
    </source>
</evidence>
<dbReference type="InterPro" id="IPR009080">
    <property type="entry name" value="tRNAsynth_Ia_anticodon-bd"/>
</dbReference>
<dbReference type="InterPro" id="IPR002302">
    <property type="entry name" value="Leu-tRNA-ligase"/>
</dbReference>
<comment type="similarity">
    <text evidence="1 9 10">Belongs to the class-I aminoacyl-tRNA synthetase family.</text>
</comment>
<proteinExistence type="inferred from homology"/>
<feature type="binding site" evidence="9">
    <location>
        <position position="761"/>
    </location>
    <ligand>
        <name>ATP</name>
        <dbReference type="ChEBI" id="CHEBI:30616"/>
    </ligand>
</feature>
<evidence type="ECO:0000256" key="4">
    <source>
        <dbReference type="ARBA" id="ARBA00022741"/>
    </source>
</evidence>
<dbReference type="GO" id="GO:0006429">
    <property type="term" value="P:leucyl-tRNA aminoacylation"/>
    <property type="evidence" value="ECO:0007669"/>
    <property type="project" value="UniProtKB-UniRule"/>
</dbReference>
<dbReference type="PANTHER" id="PTHR43740">
    <property type="entry name" value="LEUCYL-TRNA SYNTHETASE"/>
    <property type="match status" value="1"/>
</dbReference>
<dbReference type="FunFam" id="3.90.740.10:FF:000017">
    <property type="entry name" value="Leucine--tRNA ligase"/>
    <property type="match status" value="1"/>
</dbReference>
<evidence type="ECO:0000256" key="9">
    <source>
        <dbReference type="HAMAP-Rule" id="MF_00049"/>
    </source>
</evidence>
<dbReference type="SUPFAM" id="SSF52374">
    <property type="entry name" value="Nucleotidylyl transferase"/>
    <property type="match status" value="1"/>
</dbReference>
<dbReference type="SUPFAM" id="SSF47323">
    <property type="entry name" value="Anticodon-binding domain of a subclass of class I aminoacyl-tRNA synthetases"/>
    <property type="match status" value="1"/>
</dbReference>
<dbReference type="HAMAP" id="MF_00049_B">
    <property type="entry name" value="Leu_tRNA_synth_B"/>
    <property type="match status" value="1"/>
</dbReference>
<dbReference type="Pfam" id="PF09334">
    <property type="entry name" value="tRNA-synt_1g"/>
    <property type="match status" value="1"/>
</dbReference>
<feature type="domain" description="Leucyl-tRNA synthetase editing" evidence="14">
    <location>
        <begin position="306"/>
        <end position="511"/>
    </location>
</feature>
<dbReference type="RefSeq" id="WP_152199839.1">
    <property type="nucleotide sequence ID" value="NZ_VUKF01000002.1"/>
</dbReference>
<dbReference type="Proteomes" id="UP000451860">
    <property type="component" value="Unassembled WGS sequence"/>
</dbReference>
<dbReference type="GO" id="GO:0004823">
    <property type="term" value="F:leucine-tRNA ligase activity"/>
    <property type="evidence" value="ECO:0007669"/>
    <property type="project" value="UniProtKB-UniRule"/>
</dbReference>
<comment type="caution">
    <text evidence="9">Lacks conserved residue(s) required for the propagation of feature annotation.</text>
</comment>
<evidence type="ECO:0000256" key="3">
    <source>
        <dbReference type="ARBA" id="ARBA00022598"/>
    </source>
</evidence>
<dbReference type="Gene3D" id="3.40.50.620">
    <property type="entry name" value="HUPs"/>
    <property type="match status" value="3"/>
</dbReference>
<keyword evidence="7 9" id="KW-0030">Aminoacyl-tRNA synthetase</keyword>
<reference evidence="15 16" key="1">
    <citation type="submission" date="2019-10" db="EMBL/GenBank/DDBJ databases">
        <title>Georgenia wutianyii sp. nov. and Georgenia yuyongxinii sp. nov. isolated from plateau pika (Ochotona curzoniae) in the Qinghai-Tibet plateau of China.</title>
        <authorList>
            <person name="Tian Z."/>
        </authorList>
    </citation>
    <scope>NUCLEOTIDE SEQUENCE [LARGE SCALE GENOMIC DNA]</scope>
    <source>
        <strain evidence="15 16">DSM 21501</strain>
    </source>
</reference>
<dbReference type="PRINTS" id="PR00985">
    <property type="entry name" value="TRNASYNTHLEU"/>
</dbReference>
<comment type="catalytic activity">
    <reaction evidence="8 9">
        <text>tRNA(Leu) + L-leucine + ATP = L-leucyl-tRNA(Leu) + AMP + diphosphate</text>
        <dbReference type="Rhea" id="RHEA:11688"/>
        <dbReference type="Rhea" id="RHEA-COMP:9613"/>
        <dbReference type="Rhea" id="RHEA-COMP:9622"/>
        <dbReference type="ChEBI" id="CHEBI:30616"/>
        <dbReference type="ChEBI" id="CHEBI:33019"/>
        <dbReference type="ChEBI" id="CHEBI:57427"/>
        <dbReference type="ChEBI" id="CHEBI:78442"/>
        <dbReference type="ChEBI" id="CHEBI:78494"/>
        <dbReference type="ChEBI" id="CHEBI:456215"/>
        <dbReference type="EC" id="6.1.1.4"/>
    </reaction>
</comment>
<evidence type="ECO:0000259" key="14">
    <source>
        <dbReference type="Pfam" id="PF13603"/>
    </source>
</evidence>
<protein>
    <recommendedName>
        <fullName evidence="9">Leucine--tRNA ligase</fullName>
        <ecNumber evidence="9">6.1.1.4</ecNumber>
    </recommendedName>
    <alternativeName>
        <fullName evidence="9">Leucyl-tRNA synthetase</fullName>
        <shortName evidence="9">LeuRS</shortName>
    </alternativeName>
</protein>
<comment type="subcellular location">
    <subcellularLocation>
        <location evidence="9">Cytoplasm</location>
    </subcellularLocation>
</comment>
<keyword evidence="16" id="KW-1185">Reference proteome</keyword>
<dbReference type="GO" id="GO:0005829">
    <property type="term" value="C:cytosol"/>
    <property type="evidence" value="ECO:0007669"/>
    <property type="project" value="TreeGrafter"/>
</dbReference>
<name>A0A7J5URN9_9MICO</name>
<dbReference type="FunFam" id="3.40.50.620:FF:000087">
    <property type="entry name" value="Leucine--tRNA ligase"/>
    <property type="match status" value="1"/>
</dbReference>